<feature type="chain" id="PRO_5009268325" description="Glycosyltransferase" evidence="1">
    <location>
        <begin position="37"/>
        <end position="237"/>
    </location>
</feature>
<name>A0A1H2A1S9_9MICO</name>
<feature type="signal peptide" evidence="1">
    <location>
        <begin position="1"/>
        <end position="36"/>
    </location>
</feature>
<dbReference type="AlphaFoldDB" id="A0A1H2A1S9"/>
<evidence type="ECO:0000256" key="1">
    <source>
        <dbReference type="SAM" id="SignalP"/>
    </source>
</evidence>
<evidence type="ECO:0000313" key="3">
    <source>
        <dbReference type="EMBL" id="SDT39682.1"/>
    </source>
</evidence>
<proteinExistence type="predicted"/>
<evidence type="ECO:0008006" key="6">
    <source>
        <dbReference type="Google" id="ProtNLM"/>
    </source>
</evidence>
<keyword evidence="5" id="KW-1185">Reference proteome</keyword>
<evidence type="ECO:0000313" key="5">
    <source>
        <dbReference type="Proteomes" id="UP000893823"/>
    </source>
</evidence>
<dbReference type="OrthoDB" id="9792366at2"/>
<dbReference type="EMBL" id="LT629755">
    <property type="protein sequence ID" value="SDT39682.1"/>
    <property type="molecule type" value="Genomic_DNA"/>
</dbReference>
<dbReference type="RefSeq" id="WP_092675181.1">
    <property type="nucleotide sequence ID" value="NZ_BMDN01000002.1"/>
</dbReference>
<dbReference type="Proteomes" id="UP000199482">
    <property type="component" value="Chromosome I"/>
</dbReference>
<dbReference type="STRING" id="589382.SAMN04489721_3455"/>
<keyword evidence="1" id="KW-0732">Signal</keyword>
<protein>
    <recommendedName>
        <fullName evidence="6">Glycosyltransferase</fullName>
    </recommendedName>
</protein>
<evidence type="ECO:0000313" key="4">
    <source>
        <dbReference type="Proteomes" id="UP000199482"/>
    </source>
</evidence>
<reference evidence="4" key="2">
    <citation type="submission" date="2016-10" db="EMBL/GenBank/DDBJ databases">
        <authorList>
            <person name="Varghese N."/>
            <person name="Submissions S."/>
        </authorList>
    </citation>
    <scope>NUCLEOTIDE SEQUENCE [LARGE SCALE GENOMIC DNA]</scope>
    <source>
        <strain evidence="4">CPCC 202695</strain>
    </source>
</reference>
<dbReference type="PROSITE" id="PS51257">
    <property type="entry name" value="PROKAR_LIPOPROTEIN"/>
    <property type="match status" value="1"/>
</dbReference>
<accession>A0A1H2A1S9</accession>
<reference evidence="2" key="3">
    <citation type="submission" date="2022-06" db="EMBL/GenBank/DDBJ databases">
        <title>Genomic Encyclopedia of Type Strains, Phase III (KMG-III): the genomes of soil and plant-associated and newly described type strains.</title>
        <authorList>
            <person name="Whitman W."/>
        </authorList>
    </citation>
    <scope>NUCLEOTIDE SEQUENCE</scope>
    <source>
        <strain evidence="2">CPCC 202695</strain>
    </source>
</reference>
<dbReference type="EMBL" id="SODL02000002">
    <property type="protein sequence ID" value="MCP2367377.1"/>
    <property type="molecule type" value="Genomic_DNA"/>
</dbReference>
<dbReference type="Proteomes" id="UP000893823">
    <property type="component" value="Unassembled WGS sequence"/>
</dbReference>
<evidence type="ECO:0000313" key="2">
    <source>
        <dbReference type="EMBL" id="MCP2367377.1"/>
    </source>
</evidence>
<organism evidence="3 4">
    <name type="scientific">Agromyces flavus</name>
    <dbReference type="NCBI Taxonomy" id="589382"/>
    <lineage>
        <taxon>Bacteria</taxon>
        <taxon>Bacillati</taxon>
        <taxon>Actinomycetota</taxon>
        <taxon>Actinomycetes</taxon>
        <taxon>Micrococcales</taxon>
        <taxon>Microbacteriaceae</taxon>
        <taxon>Agromyces</taxon>
    </lineage>
</organism>
<sequence>MSTRSTASFRAAAVPLIAAFALTGGLLTACSSSAVADPVALSTRSQAHSHAGQGSDLPAASAEASLYSAMRTLWDQHMAWTWSTVVAFAEDSPALDPTIARLLANQADIGDAIAPFYGEDAAAQLTELLQTHITLAVPVLTAAEAGDTDALDAALDDWYANARDIADFLAAANHAWAKRDLRDMMETHITQTTAYAAAVLAGDYESAIATFDEAQAHMAEMADMLSAGLIAQFLERF</sequence>
<gene>
    <name evidence="2" type="ORF">BCL57_001531</name>
    <name evidence="3" type="ORF">SAMN04489721_3455</name>
</gene>
<reference evidence="3" key="1">
    <citation type="submission" date="2016-10" db="EMBL/GenBank/DDBJ databases">
        <authorList>
            <person name="de Groot N.N."/>
        </authorList>
    </citation>
    <scope>NUCLEOTIDE SEQUENCE [LARGE SCALE GENOMIC DNA]</scope>
    <source>
        <strain evidence="3">CPCC 202695</strain>
    </source>
</reference>